<dbReference type="AlphaFoldDB" id="A0A7G8Q9B2"/>
<organism evidence="3 4">
    <name type="scientific">Dyella telluris</name>
    <dbReference type="NCBI Taxonomy" id="2763498"/>
    <lineage>
        <taxon>Bacteria</taxon>
        <taxon>Pseudomonadati</taxon>
        <taxon>Pseudomonadota</taxon>
        <taxon>Gammaproteobacteria</taxon>
        <taxon>Lysobacterales</taxon>
        <taxon>Rhodanobacteraceae</taxon>
        <taxon>Dyella</taxon>
    </lineage>
</organism>
<dbReference type="FunFam" id="3.40.50.300:FF:000285">
    <property type="entry name" value="Sporulation initiation inhibitor Soj"/>
    <property type="match status" value="1"/>
</dbReference>
<evidence type="ECO:0000256" key="1">
    <source>
        <dbReference type="ARBA" id="ARBA00060876"/>
    </source>
</evidence>
<evidence type="ECO:0000313" key="3">
    <source>
        <dbReference type="EMBL" id="QNK03370.1"/>
    </source>
</evidence>
<sequence>MARIIAVANQKGGVGKTTTAVNLAAALAAAKRRVLLVDLDPQGNATMASGVDKRDAKPNGCEVLLEEAPIEQAIVRTEANYDLLPGNGDLTAAELKLMDAIAREGRLKEQLAKVADRYDTILIDCPPTLHLLTLNALTAANGLLVPVQCEYFALEGLSSLLDTVKAVRQRLNPALEIEGLLRTMYDVRNNLGNEVSAQLTAHFGDKVLRSIIPRNVRLAEAPSHGQPIHLYDRSSRGAIAYIGLAGEMIRRERGLNAAAQDQANDVVAPVLHAESDETLDDVVDVHQE</sequence>
<dbReference type="SUPFAM" id="SSF52540">
    <property type="entry name" value="P-loop containing nucleoside triphosphate hydrolases"/>
    <property type="match status" value="1"/>
</dbReference>
<protein>
    <submittedName>
        <fullName evidence="3">ParA family protein</fullName>
    </submittedName>
</protein>
<feature type="domain" description="AAA" evidence="2">
    <location>
        <begin position="3"/>
        <end position="177"/>
    </location>
</feature>
<dbReference type="KEGG" id="dtl:H8F01_09810"/>
<dbReference type="Pfam" id="PF13614">
    <property type="entry name" value="AAA_31"/>
    <property type="match status" value="1"/>
</dbReference>
<dbReference type="Gene3D" id="3.40.50.300">
    <property type="entry name" value="P-loop containing nucleotide triphosphate hydrolases"/>
    <property type="match status" value="1"/>
</dbReference>
<proteinExistence type="predicted"/>
<accession>A0A7G8Q9B2</accession>
<dbReference type="InterPro" id="IPR027417">
    <property type="entry name" value="P-loop_NTPase"/>
</dbReference>
<dbReference type="InterPro" id="IPR025669">
    <property type="entry name" value="AAA_dom"/>
</dbReference>
<gene>
    <name evidence="3" type="ORF">H8F01_09810</name>
</gene>
<reference evidence="3 4" key="1">
    <citation type="submission" date="2020-08" db="EMBL/GenBank/DDBJ databases">
        <title>Dyella sp. G9 isolated from forest soil.</title>
        <authorList>
            <person name="Fu J."/>
            <person name="Qiu L."/>
        </authorList>
    </citation>
    <scope>NUCLEOTIDE SEQUENCE [LARGE SCALE GENOMIC DNA]</scope>
    <source>
        <strain evidence="3 4">G9</strain>
    </source>
</reference>
<comment type="similarity">
    <text evidence="1">To B.subtilis soj.</text>
</comment>
<name>A0A7G8Q9B2_9GAMM</name>
<dbReference type="Proteomes" id="UP000515873">
    <property type="component" value="Chromosome"/>
</dbReference>
<dbReference type="PANTHER" id="PTHR13696">
    <property type="entry name" value="P-LOOP CONTAINING NUCLEOSIDE TRIPHOSPHATE HYDROLASE"/>
    <property type="match status" value="1"/>
</dbReference>
<evidence type="ECO:0000313" key="4">
    <source>
        <dbReference type="Proteomes" id="UP000515873"/>
    </source>
</evidence>
<dbReference type="InterPro" id="IPR050678">
    <property type="entry name" value="DNA_Partitioning_ATPase"/>
</dbReference>
<dbReference type="CDD" id="cd02042">
    <property type="entry name" value="ParAB_family"/>
    <property type="match status" value="1"/>
</dbReference>
<dbReference type="PANTHER" id="PTHR13696:SF52">
    <property type="entry name" value="PARA FAMILY PROTEIN CT_582"/>
    <property type="match status" value="1"/>
</dbReference>
<evidence type="ECO:0000259" key="2">
    <source>
        <dbReference type="Pfam" id="PF13614"/>
    </source>
</evidence>
<dbReference type="EMBL" id="CP060412">
    <property type="protein sequence ID" value="QNK03370.1"/>
    <property type="molecule type" value="Genomic_DNA"/>
</dbReference>
<keyword evidence="4" id="KW-1185">Reference proteome</keyword>
<dbReference type="RefSeq" id="WP_187058840.1">
    <property type="nucleotide sequence ID" value="NZ_CP060412.1"/>
</dbReference>